<keyword evidence="2" id="KW-1185">Reference proteome</keyword>
<sequence>MTVRKMATRLHRHLAEMLKAHETLKLYRRKVRETSEGSFWRSNPLYAHSVTDRIKRQYSYAIRHGCYPREVVALFNIAQPSTGHAKRICRILRSESWKQVGRYRDVLWIKCHALSVKESSAERNYKLHLRTAAQYREVFWQQTRMTLAKNNRRNEADGSEAFVPGFRALPRFLSLAHTHILHQQTFLNMALCHFMATIVVIKSGQKKKIRLIPQTFFFGRGLT</sequence>
<gene>
    <name evidence="1" type="ORF">HPB47_013737</name>
</gene>
<comment type="caution">
    <text evidence="1">The sequence shown here is derived from an EMBL/GenBank/DDBJ whole genome shotgun (WGS) entry which is preliminary data.</text>
</comment>
<proteinExistence type="predicted"/>
<dbReference type="Proteomes" id="UP000805193">
    <property type="component" value="Unassembled WGS sequence"/>
</dbReference>
<reference evidence="1 2" key="1">
    <citation type="journal article" date="2020" name="Cell">
        <title>Large-Scale Comparative Analyses of Tick Genomes Elucidate Their Genetic Diversity and Vector Capacities.</title>
        <authorList>
            <consortium name="Tick Genome and Microbiome Consortium (TIGMIC)"/>
            <person name="Jia N."/>
            <person name="Wang J."/>
            <person name="Shi W."/>
            <person name="Du L."/>
            <person name="Sun Y."/>
            <person name="Zhan W."/>
            <person name="Jiang J.F."/>
            <person name="Wang Q."/>
            <person name="Zhang B."/>
            <person name="Ji P."/>
            <person name="Bell-Sakyi L."/>
            <person name="Cui X.M."/>
            <person name="Yuan T.T."/>
            <person name="Jiang B.G."/>
            <person name="Yang W.F."/>
            <person name="Lam T.T."/>
            <person name="Chang Q.C."/>
            <person name="Ding S.J."/>
            <person name="Wang X.J."/>
            <person name="Zhu J.G."/>
            <person name="Ruan X.D."/>
            <person name="Zhao L."/>
            <person name="Wei J.T."/>
            <person name="Ye R.Z."/>
            <person name="Que T.C."/>
            <person name="Du C.H."/>
            <person name="Zhou Y.H."/>
            <person name="Cheng J.X."/>
            <person name="Dai P.F."/>
            <person name="Guo W.B."/>
            <person name="Han X.H."/>
            <person name="Huang E.J."/>
            <person name="Li L.F."/>
            <person name="Wei W."/>
            <person name="Gao Y.C."/>
            <person name="Liu J.Z."/>
            <person name="Shao H.Z."/>
            <person name="Wang X."/>
            <person name="Wang C.C."/>
            <person name="Yang T.C."/>
            <person name="Huo Q.B."/>
            <person name="Li W."/>
            <person name="Chen H.Y."/>
            <person name="Chen S.E."/>
            <person name="Zhou L.G."/>
            <person name="Ni X.B."/>
            <person name="Tian J.H."/>
            <person name="Sheng Y."/>
            <person name="Liu T."/>
            <person name="Pan Y.S."/>
            <person name="Xia L.Y."/>
            <person name="Li J."/>
            <person name="Zhao F."/>
            <person name="Cao W.C."/>
        </authorList>
    </citation>
    <scope>NUCLEOTIDE SEQUENCE [LARGE SCALE GENOMIC DNA]</scope>
    <source>
        <strain evidence="1">Iper-2018</strain>
    </source>
</reference>
<protein>
    <submittedName>
        <fullName evidence="1">Uncharacterized protein</fullName>
    </submittedName>
</protein>
<name>A0AC60QXS2_IXOPE</name>
<accession>A0AC60QXS2</accession>
<dbReference type="EMBL" id="JABSTQ010001983">
    <property type="protein sequence ID" value="KAG0444490.1"/>
    <property type="molecule type" value="Genomic_DNA"/>
</dbReference>
<evidence type="ECO:0000313" key="1">
    <source>
        <dbReference type="EMBL" id="KAG0444490.1"/>
    </source>
</evidence>
<organism evidence="1 2">
    <name type="scientific">Ixodes persulcatus</name>
    <name type="common">Taiga tick</name>
    <dbReference type="NCBI Taxonomy" id="34615"/>
    <lineage>
        <taxon>Eukaryota</taxon>
        <taxon>Metazoa</taxon>
        <taxon>Ecdysozoa</taxon>
        <taxon>Arthropoda</taxon>
        <taxon>Chelicerata</taxon>
        <taxon>Arachnida</taxon>
        <taxon>Acari</taxon>
        <taxon>Parasitiformes</taxon>
        <taxon>Ixodida</taxon>
        <taxon>Ixodoidea</taxon>
        <taxon>Ixodidae</taxon>
        <taxon>Ixodinae</taxon>
        <taxon>Ixodes</taxon>
    </lineage>
</organism>
<evidence type="ECO:0000313" key="2">
    <source>
        <dbReference type="Proteomes" id="UP000805193"/>
    </source>
</evidence>